<dbReference type="InterPro" id="IPR013087">
    <property type="entry name" value="Znf_C2H2_type"/>
</dbReference>
<dbReference type="InterPro" id="IPR007111">
    <property type="entry name" value="NACHT_NTPase"/>
</dbReference>
<dbReference type="SMART" id="SM00355">
    <property type="entry name" value="ZnF_C2H2"/>
    <property type="match status" value="4"/>
</dbReference>
<dbReference type="Pfam" id="PF24883">
    <property type="entry name" value="NPHP3_N"/>
    <property type="match status" value="1"/>
</dbReference>
<proteinExistence type="predicted"/>
<gene>
    <name evidence="6" type="ORF">SLS60_010004</name>
</gene>
<dbReference type="Gene3D" id="3.40.50.300">
    <property type="entry name" value="P-loop containing nucleotide triphosphate hydrolases"/>
    <property type="match status" value="1"/>
</dbReference>
<evidence type="ECO:0000256" key="1">
    <source>
        <dbReference type="ARBA" id="ARBA00022737"/>
    </source>
</evidence>
<evidence type="ECO:0000313" key="6">
    <source>
        <dbReference type="EMBL" id="KAL1595313.1"/>
    </source>
</evidence>
<dbReference type="Gene3D" id="3.30.160.60">
    <property type="entry name" value="Classic Zinc Finger"/>
    <property type="match status" value="1"/>
</dbReference>
<dbReference type="InterPro" id="IPR036236">
    <property type="entry name" value="Znf_C2H2_sf"/>
</dbReference>
<dbReference type="PANTHER" id="PTHR10039:SF14">
    <property type="entry name" value="NACHT DOMAIN-CONTAINING PROTEIN"/>
    <property type="match status" value="1"/>
</dbReference>
<dbReference type="Pfam" id="PF00096">
    <property type="entry name" value="zf-C2H2"/>
    <property type="match status" value="1"/>
</dbReference>
<keyword evidence="7" id="KW-1185">Reference proteome</keyword>
<dbReference type="InterPro" id="IPR027417">
    <property type="entry name" value="P-loop_NTPase"/>
</dbReference>
<dbReference type="SUPFAM" id="SSF52540">
    <property type="entry name" value="P-loop containing nucleoside triphosphate hydrolases"/>
    <property type="match status" value="1"/>
</dbReference>
<dbReference type="SUPFAM" id="SSF57667">
    <property type="entry name" value="beta-beta-alpha zinc fingers"/>
    <property type="match status" value="1"/>
</dbReference>
<comment type="caution">
    <text evidence="6">The sequence shown here is derived from an EMBL/GenBank/DDBJ whole genome shotgun (WGS) entry which is preliminary data.</text>
</comment>
<dbReference type="InterPro" id="IPR054471">
    <property type="entry name" value="GPIID_WHD"/>
</dbReference>
<keyword evidence="2" id="KW-0479">Metal-binding</keyword>
<keyword evidence="1" id="KW-0677">Repeat</keyword>
<sequence length="764" mass="87984">MAVWPKLFATTWKRHKLRFSGAIILMASRFDLISSRASVSEFDSFLHVSALEEEQNLAAMDRENLGRRQAVHAWLKPTEMENEQDHLARIRAAYPGTCRWLLDNETFKEWFDPKWLTTTSPTLLWLNGKPGSGKTVLASLVVEEARKLRPVPTVLFFYFKQEDNDRNDFLDMARTFLMQILEQNPQALDDFYSKCCSSGGVPLTSRALVGEYLKFALQNCDSAYMVLDGLDECSRRERGEIVSWFREILENPPQDAHDQLRCLFTIVNKPARAEREEAFMLLGWLVCAKRSLKMHEIQTMKSINLQGRTVDFERRRFLVDPKDLCESLVDVREDGTIELVHNTARSHLANNSYLNVVAEEIRLATLCINYLNLPSFRAPITEESVLAGEFGFMDYAILYWLRHLEAGLTSSSSRQDELFQDLAESLEVFVEQHWNNPTAKLSLIPNRTRDMLGIFSGSQRYLDIQLAVVLTDKELKYFGDIRREQRALDFADVASGVRCRLETVVRNNPAQSTIDDLELKYGTHLFKCPRFSCTYFTEGFSTSDERERHVERHKRPARCTDEHCRGSKIGFARQEDLARHMRENHPDMTERRHEFPTEEEISESVRERQPEPETGAEVEADAEAQPDPDLQTAEPAMTPVLEPAVPQPTRPTEASKRRKTKQDFECEHCHRKFTKKFNWQSHLATHSNNQTQCPYCDTTFRRSADLARHIKSLHDPDNVVMCGGVLSSGHHWGCGMKFARADILRTHHKSAKGKQCIAERDSEE</sequence>
<feature type="compositionally biased region" description="Acidic residues" evidence="3">
    <location>
        <begin position="614"/>
        <end position="626"/>
    </location>
</feature>
<feature type="domain" description="C2H2-type" evidence="4">
    <location>
        <begin position="664"/>
        <end position="691"/>
    </location>
</feature>
<dbReference type="PROSITE" id="PS50837">
    <property type="entry name" value="NACHT"/>
    <property type="match status" value="1"/>
</dbReference>
<dbReference type="InterPro" id="IPR056884">
    <property type="entry name" value="NPHP3-like_N"/>
</dbReference>
<dbReference type="Proteomes" id="UP001521785">
    <property type="component" value="Unassembled WGS sequence"/>
</dbReference>
<dbReference type="EMBL" id="JAKJXO020000016">
    <property type="protein sequence ID" value="KAL1595313.1"/>
    <property type="molecule type" value="Genomic_DNA"/>
</dbReference>
<evidence type="ECO:0000313" key="7">
    <source>
        <dbReference type="Proteomes" id="UP001521785"/>
    </source>
</evidence>
<dbReference type="PROSITE" id="PS50157">
    <property type="entry name" value="ZINC_FINGER_C2H2_2"/>
    <property type="match status" value="2"/>
</dbReference>
<keyword evidence="2" id="KW-0862">Zinc</keyword>
<dbReference type="PROSITE" id="PS00028">
    <property type="entry name" value="ZINC_FINGER_C2H2_1"/>
    <property type="match status" value="2"/>
</dbReference>
<feature type="region of interest" description="Disordered" evidence="3">
    <location>
        <begin position="584"/>
        <end position="661"/>
    </location>
</feature>
<feature type="compositionally biased region" description="Basic and acidic residues" evidence="3">
    <location>
        <begin position="584"/>
        <end position="596"/>
    </location>
</feature>
<organism evidence="6 7">
    <name type="scientific">Paraconiothyrium brasiliense</name>
    <dbReference type="NCBI Taxonomy" id="300254"/>
    <lineage>
        <taxon>Eukaryota</taxon>
        <taxon>Fungi</taxon>
        <taxon>Dikarya</taxon>
        <taxon>Ascomycota</taxon>
        <taxon>Pezizomycotina</taxon>
        <taxon>Dothideomycetes</taxon>
        <taxon>Pleosporomycetidae</taxon>
        <taxon>Pleosporales</taxon>
        <taxon>Massarineae</taxon>
        <taxon>Didymosphaeriaceae</taxon>
        <taxon>Paraconiothyrium</taxon>
    </lineage>
</organism>
<evidence type="ECO:0000256" key="3">
    <source>
        <dbReference type="SAM" id="MobiDB-lite"/>
    </source>
</evidence>
<evidence type="ECO:0000256" key="2">
    <source>
        <dbReference type="PROSITE-ProRule" id="PRU00042"/>
    </source>
</evidence>
<name>A0ABR3QT26_9PLEO</name>
<reference evidence="6 7" key="1">
    <citation type="submission" date="2024-02" db="EMBL/GenBank/DDBJ databases">
        <title>De novo assembly and annotation of 12 fungi associated with fruit tree decline syndrome in Ontario, Canada.</title>
        <authorList>
            <person name="Sulman M."/>
            <person name="Ellouze W."/>
            <person name="Ilyukhin E."/>
        </authorList>
    </citation>
    <scope>NUCLEOTIDE SEQUENCE [LARGE SCALE GENOMIC DNA]</scope>
    <source>
        <strain evidence="6 7">M42-189</strain>
    </source>
</reference>
<feature type="domain" description="NACHT" evidence="5">
    <location>
        <begin position="122"/>
        <end position="250"/>
    </location>
</feature>
<evidence type="ECO:0000259" key="4">
    <source>
        <dbReference type="PROSITE" id="PS50157"/>
    </source>
</evidence>
<dbReference type="Pfam" id="PF22939">
    <property type="entry name" value="WHD_GPIID"/>
    <property type="match status" value="1"/>
</dbReference>
<evidence type="ECO:0000259" key="5">
    <source>
        <dbReference type="PROSITE" id="PS50837"/>
    </source>
</evidence>
<accession>A0ABR3QT26</accession>
<evidence type="ECO:0008006" key="8">
    <source>
        <dbReference type="Google" id="ProtNLM"/>
    </source>
</evidence>
<protein>
    <recommendedName>
        <fullName evidence="8">NACHT domain-containing protein</fullName>
    </recommendedName>
</protein>
<dbReference type="PANTHER" id="PTHR10039">
    <property type="entry name" value="AMELOGENIN"/>
    <property type="match status" value="1"/>
</dbReference>
<keyword evidence="2" id="KW-0863">Zinc-finger</keyword>
<feature type="domain" description="C2H2-type" evidence="4">
    <location>
        <begin position="691"/>
        <end position="719"/>
    </location>
</feature>